<evidence type="ECO:0000256" key="5">
    <source>
        <dbReference type="ARBA" id="ARBA00022840"/>
    </source>
</evidence>
<dbReference type="Pfam" id="PF08245">
    <property type="entry name" value="Mur_ligase_M"/>
    <property type="match status" value="1"/>
</dbReference>
<dbReference type="Pfam" id="PF01225">
    <property type="entry name" value="Mur_ligase"/>
    <property type="match status" value="1"/>
</dbReference>
<dbReference type="Pfam" id="PF02875">
    <property type="entry name" value="Mur_ligase_C"/>
    <property type="match status" value="1"/>
</dbReference>
<evidence type="ECO:0000256" key="8">
    <source>
        <dbReference type="ARBA" id="ARBA00023306"/>
    </source>
</evidence>
<evidence type="ECO:0000259" key="13">
    <source>
        <dbReference type="Pfam" id="PF02875"/>
    </source>
</evidence>
<dbReference type="InterPro" id="IPR036615">
    <property type="entry name" value="Mur_ligase_C_dom_sf"/>
</dbReference>
<keyword evidence="2 10" id="KW-0436">Ligase</keyword>
<comment type="catalytic activity">
    <reaction evidence="10 11">
        <text>D-alanyl-D-alanine + UDP-N-acetyl-alpha-D-muramoyl-L-alanyl-gamma-D-glutamyl-meso-2,6-diaminopimelate + ATP = UDP-N-acetyl-alpha-D-muramoyl-L-alanyl-gamma-D-glutamyl-meso-2,6-diaminopimeloyl-D-alanyl-D-alanine + ADP + phosphate + H(+)</text>
        <dbReference type="Rhea" id="RHEA:28374"/>
        <dbReference type="ChEBI" id="CHEBI:15378"/>
        <dbReference type="ChEBI" id="CHEBI:30616"/>
        <dbReference type="ChEBI" id="CHEBI:43474"/>
        <dbReference type="ChEBI" id="CHEBI:57822"/>
        <dbReference type="ChEBI" id="CHEBI:61386"/>
        <dbReference type="ChEBI" id="CHEBI:83905"/>
        <dbReference type="ChEBI" id="CHEBI:456216"/>
        <dbReference type="EC" id="6.3.2.10"/>
    </reaction>
</comment>
<comment type="subcellular location">
    <subcellularLocation>
        <location evidence="10 11">Cytoplasm</location>
    </subcellularLocation>
</comment>
<dbReference type="RefSeq" id="WP_098462118.1">
    <property type="nucleotide sequence ID" value="NZ_PDJC01000001.1"/>
</dbReference>
<keyword evidence="5 10" id="KW-0067">ATP-binding</keyword>
<keyword evidence="9 10" id="KW-0961">Cell wall biogenesis/degradation</keyword>
<dbReference type="NCBIfam" id="TIGR01143">
    <property type="entry name" value="murF"/>
    <property type="match status" value="1"/>
</dbReference>
<keyword evidence="1 10" id="KW-0963">Cytoplasm</keyword>
<keyword evidence="4 10" id="KW-0547">Nucleotide-binding</keyword>
<dbReference type="GO" id="GO:0005524">
    <property type="term" value="F:ATP binding"/>
    <property type="evidence" value="ECO:0007669"/>
    <property type="project" value="UniProtKB-UniRule"/>
</dbReference>
<dbReference type="InterPro" id="IPR035911">
    <property type="entry name" value="MurE/MurF_N"/>
</dbReference>
<dbReference type="GO" id="GO:0008360">
    <property type="term" value="P:regulation of cell shape"/>
    <property type="evidence" value="ECO:0007669"/>
    <property type="project" value="UniProtKB-KW"/>
</dbReference>
<dbReference type="GO" id="GO:0009252">
    <property type="term" value="P:peptidoglycan biosynthetic process"/>
    <property type="evidence" value="ECO:0007669"/>
    <property type="project" value="UniProtKB-UniRule"/>
</dbReference>
<comment type="similarity">
    <text evidence="10">Belongs to the MurCDEF family. MurF subfamily.</text>
</comment>
<feature type="domain" description="Mur ligase N-terminal catalytic" evidence="12">
    <location>
        <begin position="29"/>
        <end position="73"/>
    </location>
</feature>
<dbReference type="Gene3D" id="3.90.190.20">
    <property type="entry name" value="Mur ligase, C-terminal domain"/>
    <property type="match status" value="1"/>
</dbReference>
<dbReference type="SUPFAM" id="SSF63418">
    <property type="entry name" value="MurE/MurF N-terminal domain"/>
    <property type="match status" value="1"/>
</dbReference>
<keyword evidence="6 10" id="KW-0133">Cell shape</keyword>
<dbReference type="Gene3D" id="3.40.1390.10">
    <property type="entry name" value="MurE/MurF, N-terminal domain"/>
    <property type="match status" value="1"/>
</dbReference>
<dbReference type="InterPro" id="IPR036565">
    <property type="entry name" value="Mur-like_cat_sf"/>
</dbReference>
<dbReference type="OrthoDB" id="9800958at2"/>
<comment type="caution">
    <text evidence="15">The sequence shown here is derived from an EMBL/GenBank/DDBJ whole genome shotgun (WGS) entry which is preliminary data.</text>
</comment>
<dbReference type="Proteomes" id="UP000226079">
    <property type="component" value="Unassembled WGS sequence"/>
</dbReference>
<evidence type="ECO:0000256" key="11">
    <source>
        <dbReference type="RuleBase" id="RU004136"/>
    </source>
</evidence>
<dbReference type="PANTHER" id="PTHR43024:SF1">
    <property type="entry name" value="UDP-N-ACETYLMURAMOYL-TRIPEPTIDE--D-ALANYL-D-ALANINE LIGASE"/>
    <property type="match status" value="1"/>
</dbReference>
<dbReference type="EC" id="6.3.2.10" evidence="10 11"/>
<proteinExistence type="inferred from homology"/>
<keyword evidence="8 10" id="KW-0131">Cell cycle</keyword>
<feature type="binding site" evidence="10">
    <location>
        <begin position="112"/>
        <end position="118"/>
    </location>
    <ligand>
        <name>ATP</name>
        <dbReference type="ChEBI" id="CHEBI:30616"/>
    </ligand>
</feature>
<evidence type="ECO:0000256" key="1">
    <source>
        <dbReference type="ARBA" id="ARBA00022490"/>
    </source>
</evidence>
<dbReference type="AlphaFoldDB" id="A0A2A9CRD6"/>
<organism evidence="15 16">
    <name type="scientific">Propionicimonas paludicola</name>
    <dbReference type="NCBI Taxonomy" id="185243"/>
    <lineage>
        <taxon>Bacteria</taxon>
        <taxon>Bacillati</taxon>
        <taxon>Actinomycetota</taxon>
        <taxon>Actinomycetes</taxon>
        <taxon>Propionibacteriales</taxon>
        <taxon>Nocardioidaceae</taxon>
        <taxon>Propionicimonas</taxon>
    </lineage>
</organism>
<feature type="domain" description="Mur ligase C-terminal" evidence="13">
    <location>
        <begin position="327"/>
        <end position="451"/>
    </location>
</feature>
<comment type="pathway">
    <text evidence="10 11">Cell wall biogenesis; peptidoglycan biosynthesis.</text>
</comment>
<evidence type="ECO:0000256" key="4">
    <source>
        <dbReference type="ARBA" id="ARBA00022741"/>
    </source>
</evidence>
<dbReference type="EMBL" id="PDJC01000001">
    <property type="protein sequence ID" value="PFG16973.1"/>
    <property type="molecule type" value="Genomic_DNA"/>
</dbReference>
<comment type="function">
    <text evidence="10 11">Involved in cell wall formation. Catalyzes the final step in the synthesis of UDP-N-acetylmuramoyl-pentapeptide, the precursor of murein.</text>
</comment>
<dbReference type="InterPro" id="IPR000713">
    <property type="entry name" value="Mur_ligase_N"/>
</dbReference>
<dbReference type="SUPFAM" id="SSF53244">
    <property type="entry name" value="MurD-like peptide ligases, peptide-binding domain"/>
    <property type="match status" value="1"/>
</dbReference>
<dbReference type="InterPro" id="IPR013221">
    <property type="entry name" value="Mur_ligase_cen"/>
</dbReference>
<evidence type="ECO:0000256" key="9">
    <source>
        <dbReference type="ARBA" id="ARBA00023316"/>
    </source>
</evidence>
<dbReference type="InterPro" id="IPR051046">
    <property type="entry name" value="MurCDEF_CellWall_CoF430Synth"/>
</dbReference>
<dbReference type="PANTHER" id="PTHR43024">
    <property type="entry name" value="UDP-N-ACETYLMURAMOYL-TRIPEPTIDE--D-ALANYL-D-ALANINE LIGASE"/>
    <property type="match status" value="1"/>
</dbReference>
<evidence type="ECO:0000256" key="7">
    <source>
        <dbReference type="ARBA" id="ARBA00022984"/>
    </source>
</evidence>
<evidence type="ECO:0000256" key="6">
    <source>
        <dbReference type="ARBA" id="ARBA00022960"/>
    </source>
</evidence>
<feature type="domain" description="Mur ligase central" evidence="14">
    <location>
        <begin position="110"/>
        <end position="302"/>
    </location>
</feature>
<keyword evidence="7 10" id="KW-0573">Peptidoglycan synthesis</keyword>
<evidence type="ECO:0000256" key="2">
    <source>
        <dbReference type="ARBA" id="ARBA00022598"/>
    </source>
</evidence>
<dbReference type="GO" id="GO:0008766">
    <property type="term" value="F:UDP-N-acetylmuramoylalanyl-D-glutamyl-2,6-diaminopimelate-D-alanyl-D-alanine ligase activity"/>
    <property type="evidence" value="ECO:0007669"/>
    <property type="project" value="RHEA"/>
</dbReference>
<keyword evidence="3 10" id="KW-0132">Cell division</keyword>
<reference evidence="15 16" key="1">
    <citation type="submission" date="2017-10" db="EMBL/GenBank/DDBJ databases">
        <title>Sequencing the genomes of 1000 actinobacteria strains.</title>
        <authorList>
            <person name="Klenk H.-P."/>
        </authorList>
    </citation>
    <scope>NUCLEOTIDE SEQUENCE [LARGE SCALE GENOMIC DNA]</scope>
    <source>
        <strain evidence="15 16">DSM 15597</strain>
    </source>
</reference>
<dbReference type="GO" id="GO:0005737">
    <property type="term" value="C:cytoplasm"/>
    <property type="evidence" value="ECO:0007669"/>
    <property type="project" value="UniProtKB-SubCell"/>
</dbReference>
<dbReference type="InterPro" id="IPR005863">
    <property type="entry name" value="UDP-N-AcMur_synth"/>
</dbReference>
<dbReference type="UniPathway" id="UPA00219"/>
<dbReference type="HAMAP" id="MF_02019">
    <property type="entry name" value="MurF"/>
    <property type="match status" value="1"/>
</dbReference>
<dbReference type="Gene3D" id="3.40.1190.10">
    <property type="entry name" value="Mur-like, catalytic domain"/>
    <property type="match status" value="1"/>
</dbReference>
<sequence length="473" mass="48300">MHEMTTAQLAALVDARLIGDPTVTVGPTVVIDSRLARPGSVFVALPGERVDGHDFAAAAVAGGAAAVLVGRELDLPVPQLLVADPAEGLARLARGLVDEAIAGGLVSVAVTGSSGKTSTKDLIAQVLAVAGETVAPVGSQNNEIGVPLTATRVDTGTRYLVSEFGARGLGHIRWLCQVVPPRIGVVLNVGQAHLGEFGSQAVIAQAKGELVKALLADGWAVLNAADPLVAAMAGRTAARLASFGAADGPGELRVWADSVELDELSRAGFDLHAAGLAEGVARVSLQVSGAHQVENALAAAAVGLLAGIDLAEVADALSRAEARSRWRMELTQRPDRVLVVNDAYNANPDSMAAALHSLAGLRRPAGRLLAILGDMLELGDTAAECHRRVGALAAELGIDHLIVIGDHAEDLAAGARVGGVGVSMAPDRTAALATAADWLRPDDAVLVKASRGLALETVAQALAEGRSTLEVRE</sequence>
<name>A0A2A9CRD6_9ACTN</name>
<gene>
    <name evidence="10" type="primary">murF</name>
    <name evidence="15" type="ORF">ATK74_1529</name>
</gene>
<protein>
    <recommendedName>
        <fullName evidence="10 11">UDP-N-acetylmuramoyl-tripeptide--D-alanyl-D-alanine ligase</fullName>
        <ecNumber evidence="10 11">6.3.2.10</ecNumber>
    </recommendedName>
    <alternativeName>
        <fullName evidence="10">D-alanyl-D-alanine-adding enzyme</fullName>
    </alternativeName>
</protein>
<dbReference type="InterPro" id="IPR004101">
    <property type="entry name" value="Mur_ligase_C"/>
</dbReference>
<dbReference type="GO" id="GO:0051301">
    <property type="term" value="P:cell division"/>
    <property type="evidence" value="ECO:0007669"/>
    <property type="project" value="UniProtKB-KW"/>
</dbReference>
<evidence type="ECO:0000259" key="14">
    <source>
        <dbReference type="Pfam" id="PF08245"/>
    </source>
</evidence>
<dbReference type="SUPFAM" id="SSF53623">
    <property type="entry name" value="MurD-like peptide ligases, catalytic domain"/>
    <property type="match status" value="1"/>
</dbReference>
<accession>A0A2A9CRD6</accession>
<evidence type="ECO:0000256" key="3">
    <source>
        <dbReference type="ARBA" id="ARBA00022618"/>
    </source>
</evidence>
<evidence type="ECO:0000256" key="10">
    <source>
        <dbReference type="HAMAP-Rule" id="MF_02019"/>
    </source>
</evidence>
<dbReference type="GO" id="GO:0071555">
    <property type="term" value="P:cell wall organization"/>
    <property type="evidence" value="ECO:0007669"/>
    <property type="project" value="UniProtKB-KW"/>
</dbReference>
<dbReference type="GO" id="GO:0047480">
    <property type="term" value="F:UDP-N-acetylmuramoyl-tripeptide-D-alanyl-D-alanine ligase activity"/>
    <property type="evidence" value="ECO:0007669"/>
    <property type="project" value="UniProtKB-UniRule"/>
</dbReference>
<keyword evidence="16" id="KW-1185">Reference proteome</keyword>
<evidence type="ECO:0000259" key="12">
    <source>
        <dbReference type="Pfam" id="PF01225"/>
    </source>
</evidence>
<evidence type="ECO:0000313" key="16">
    <source>
        <dbReference type="Proteomes" id="UP000226079"/>
    </source>
</evidence>
<evidence type="ECO:0000313" key="15">
    <source>
        <dbReference type="EMBL" id="PFG16973.1"/>
    </source>
</evidence>